<keyword evidence="2" id="KW-1185">Reference proteome</keyword>
<gene>
    <name evidence="1" type="ORF">GIR22_11330</name>
</gene>
<accession>A0A7X2RRN5</accession>
<dbReference type="OrthoDB" id="6924461at2"/>
<comment type="caution">
    <text evidence="1">The sequence shown here is derived from an EMBL/GenBank/DDBJ whole genome shotgun (WGS) entry which is preliminary data.</text>
</comment>
<dbReference type="AlphaFoldDB" id="A0A7X2RRN5"/>
<sequence>MPEQFIPHRKNPQVIRTVALSKNGRYSLVVAANSADGLGNPTKSRRNSAPITIAGAFFVPAVTCYGGCAWEAFVPAGFLDSRFTNLRTAATHSLGNERGSSSNQGATQMKHALNPSKIRAAAHRAMALAALHANSSLATRLSRYNAHMSKARALEAAGGAQ</sequence>
<protein>
    <submittedName>
        <fullName evidence="1">Uncharacterized protein</fullName>
    </submittedName>
</protein>
<proteinExistence type="predicted"/>
<dbReference type="EMBL" id="WLYI01000013">
    <property type="protein sequence ID" value="MTD19714.1"/>
    <property type="molecule type" value="Genomic_DNA"/>
</dbReference>
<name>A0A7X2RRN5_9PSED</name>
<reference evidence="1 2" key="1">
    <citation type="submission" date="2019-11" db="EMBL/GenBank/DDBJ databases">
        <title>Pseudmonas karstica sp. nov. and Pseudomonas spelaei sp. nov. from caves.</title>
        <authorList>
            <person name="Zeman M."/>
        </authorList>
    </citation>
    <scope>NUCLEOTIDE SEQUENCE [LARGE SCALE GENOMIC DNA]</scope>
    <source>
        <strain evidence="1 2">CCM 7891</strain>
    </source>
</reference>
<dbReference type="Proteomes" id="UP000431485">
    <property type="component" value="Unassembled WGS sequence"/>
</dbReference>
<organism evidence="1 2">
    <name type="scientific">Pseudomonas karstica</name>
    <dbReference type="NCBI Taxonomy" id="1055468"/>
    <lineage>
        <taxon>Bacteria</taxon>
        <taxon>Pseudomonadati</taxon>
        <taxon>Pseudomonadota</taxon>
        <taxon>Gammaproteobacteria</taxon>
        <taxon>Pseudomonadales</taxon>
        <taxon>Pseudomonadaceae</taxon>
        <taxon>Pseudomonas</taxon>
    </lineage>
</organism>
<evidence type="ECO:0000313" key="1">
    <source>
        <dbReference type="EMBL" id="MTD19714.1"/>
    </source>
</evidence>
<evidence type="ECO:0000313" key="2">
    <source>
        <dbReference type="Proteomes" id="UP000431485"/>
    </source>
</evidence>
<dbReference type="RefSeq" id="WP_154743410.1">
    <property type="nucleotide sequence ID" value="NZ_JBHSTG010000051.1"/>
</dbReference>